<evidence type="ECO:0000256" key="2">
    <source>
        <dbReference type="ARBA" id="ARBA00009592"/>
    </source>
</evidence>
<dbReference type="SMART" id="SM00365">
    <property type="entry name" value="LRR_SD22"/>
    <property type="match status" value="8"/>
</dbReference>
<evidence type="ECO:0000256" key="6">
    <source>
        <dbReference type="ARBA" id="ARBA00022729"/>
    </source>
</evidence>
<gene>
    <name evidence="15" type="ORF">F0562_012280</name>
</gene>
<dbReference type="Proteomes" id="UP000325577">
    <property type="component" value="Linkage Group LG5"/>
</dbReference>
<dbReference type="PRINTS" id="PR00019">
    <property type="entry name" value="LEURICHRPT"/>
</dbReference>
<feature type="domain" description="Leucine-rich repeat-containing N-terminal plant-type" evidence="14">
    <location>
        <begin position="30"/>
        <end position="70"/>
    </location>
</feature>
<comment type="subcellular location">
    <subcellularLocation>
        <location evidence="1">Cell membrane</location>
        <topology evidence="1">Single-pass type I membrane protein</topology>
    </subcellularLocation>
</comment>
<reference evidence="15 16" key="1">
    <citation type="submission" date="2019-09" db="EMBL/GenBank/DDBJ databases">
        <title>A chromosome-level genome assembly of the Chinese tupelo Nyssa sinensis.</title>
        <authorList>
            <person name="Yang X."/>
            <person name="Kang M."/>
            <person name="Yang Y."/>
            <person name="Xiong H."/>
            <person name="Wang M."/>
            <person name="Zhang Z."/>
            <person name="Wang Z."/>
            <person name="Wu H."/>
            <person name="Ma T."/>
            <person name="Liu J."/>
            <person name="Xi Z."/>
        </authorList>
    </citation>
    <scope>NUCLEOTIDE SEQUENCE [LARGE SCALE GENOMIC DNA]</scope>
    <source>
        <strain evidence="15">J267</strain>
        <tissue evidence="15">Leaf</tissue>
    </source>
</reference>
<dbReference type="InterPro" id="IPR013210">
    <property type="entry name" value="LRR_N_plant-typ"/>
</dbReference>
<dbReference type="InterPro" id="IPR003591">
    <property type="entry name" value="Leu-rich_rpt_typical-subtyp"/>
</dbReference>
<dbReference type="Gene3D" id="3.80.10.10">
    <property type="entry name" value="Ribonuclease Inhibitor"/>
    <property type="match status" value="5"/>
</dbReference>
<evidence type="ECO:0000256" key="13">
    <source>
        <dbReference type="SAM" id="SignalP"/>
    </source>
</evidence>
<keyword evidence="10" id="KW-0675">Receptor</keyword>
<name>A0A5J4ZX37_9ASTE</name>
<protein>
    <recommendedName>
        <fullName evidence="14">Leucine-rich repeat-containing N-terminal plant-type domain-containing protein</fullName>
    </recommendedName>
</protein>
<keyword evidence="5 12" id="KW-0812">Transmembrane</keyword>
<organism evidence="15 16">
    <name type="scientific">Nyssa sinensis</name>
    <dbReference type="NCBI Taxonomy" id="561372"/>
    <lineage>
        <taxon>Eukaryota</taxon>
        <taxon>Viridiplantae</taxon>
        <taxon>Streptophyta</taxon>
        <taxon>Embryophyta</taxon>
        <taxon>Tracheophyta</taxon>
        <taxon>Spermatophyta</taxon>
        <taxon>Magnoliopsida</taxon>
        <taxon>eudicotyledons</taxon>
        <taxon>Gunneridae</taxon>
        <taxon>Pentapetalae</taxon>
        <taxon>asterids</taxon>
        <taxon>Cornales</taxon>
        <taxon>Nyssaceae</taxon>
        <taxon>Nyssa</taxon>
    </lineage>
</organism>
<evidence type="ECO:0000256" key="11">
    <source>
        <dbReference type="ARBA" id="ARBA00023180"/>
    </source>
</evidence>
<sequence length="1054" mass="118006">MSLTVKWIFWLWVSLVLAQFHDNGCFGCLEEEKNALLEFKASFYTQDSLSLPSWEDQETDCCQWESVNCDEKIGRVTKLYINNSRDSSMQDLYLNASLFLPFQELTLLNLSTNFISRLVDDDGFLRLSKLKKLQLLDLSNNTLDNSVLASIHAVTSLKTLLLGANILEGSTHIQELAALNNLEELDLSNNRLNSFITVQGLKNLSKLKVLHLNTNFFNMTTLQSLGALPSLKQLYLGDNNITGSITVEGKHHYCFSGCLLSNKFPSSVHPYSLLSFIELNTLRNLEVLDLSTNFLTQDFLQIVEFMTSLKALSLHKNRLNGTLPIQGLCKLKNLQELDLSDNDLEGTVSSCLGNLTSLWVLDLSKNRLSGNISSLLISSLRSLKFLSLSHNVFQSMASFSSFSNHSELEVFELVSNNNGLVVETENQTWVPAFQLKVFRLSNCTLNGDSIPSFLYHQHDLRVVDLSHNNLKGEFPTWLMENNTRLELLLLKNNSFTGYLHPLPLPPTNVAALDVSNNRFHGQIPSNISKLFPNLKFLNVSKNSFEGSIPSSFGDMRNLVFLDMSNNSFSGGIPKNLALGCSSLRALKLSNNDLVGQMFPEVSNMTSLENLHLDGNRLTGKIPESLSNSSSLLSLDLSYNNISGKLPGWIGNMNSLEKLLMTENHLEGSIPADFCSLDSLTDLDLSKNYLSGSIPPCFSPPSLRQVYLQGNRFTGPMTKALSECSSLVILDISNNHWTGVIPNWIHELSSLSILLMSRNQFEGKIPTQLCQLSMVTIVDLSHNNLSGPIPSCLNEIPIKIGFRSGKFRKDSYLFSSFKYLSYSYKTQFIELFQESTDRYPLRSEKTVAAFMTKNRSDFYRGNILYYMAGFDLSSNKLTGAIPPEIGKLSRIYALNLSHNHLTGPIPTTFSSLEKIESLDLSYNHLTGMIPPQLIELHNLAVFSVAYNNLSGKTPEEAQFGSFVETSYEGNPFLCVALLKKNCNQIGEGSSVTEDREENSFIDMMSFYMSFGASYITVLLGLLVILCISPDCRRKWFQLINLCITSCSTFFLHYLC</sequence>
<feature type="transmembrane region" description="Helical" evidence="12">
    <location>
        <begin position="1034"/>
        <end position="1053"/>
    </location>
</feature>
<dbReference type="FunFam" id="3.80.10.10:FF:000299">
    <property type="entry name" value="Piriformospora indica-insensitive protein 2"/>
    <property type="match status" value="1"/>
</dbReference>
<feature type="signal peptide" evidence="13">
    <location>
        <begin position="1"/>
        <end position="18"/>
    </location>
</feature>
<dbReference type="PROSITE" id="PS51450">
    <property type="entry name" value="LRR"/>
    <property type="match status" value="1"/>
</dbReference>
<dbReference type="Pfam" id="PF08263">
    <property type="entry name" value="LRRNT_2"/>
    <property type="match status" value="1"/>
</dbReference>
<dbReference type="PANTHER" id="PTHR48062">
    <property type="entry name" value="RECEPTOR-LIKE PROTEIN 14"/>
    <property type="match status" value="1"/>
</dbReference>
<proteinExistence type="inferred from homology"/>
<evidence type="ECO:0000259" key="14">
    <source>
        <dbReference type="Pfam" id="PF08263"/>
    </source>
</evidence>
<keyword evidence="6 13" id="KW-0732">Signal</keyword>
<dbReference type="OrthoDB" id="4691307at2759"/>
<dbReference type="AlphaFoldDB" id="A0A5J4ZX37"/>
<keyword evidence="9 12" id="KW-0472">Membrane</keyword>
<dbReference type="SMART" id="SM00369">
    <property type="entry name" value="LRR_TYP"/>
    <property type="match status" value="15"/>
</dbReference>
<evidence type="ECO:0000256" key="1">
    <source>
        <dbReference type="ARBA" id="ARBA00004251"/>
    </source>
</evidence>
<evidence type="ECO:0000256" key="8">
    <source>
        <dbReference type="ARBA" id="ARBA00022989"/>
    </source>
</evidence>
<accession>A0A5J4ZX37</accession>
<evidence type="ECO:0000256" key="9">
    <source>
        <dbReference type="ARBA" id="ARBA00023136"/>
    </source>
</evidence>
<keyword evidence="7" id="KW-0677">Repeat</keyword>
<evidence type="ECO:0000256" key="3">
    <source>
        <dbReference type="ARBA" id="ARBA00022475"/>
    </source>
</evidence>
<dbReference type="GO" id="GO:0051707">
    <property type="term" value="P:response to other organism"/>
    <property type="evidence" value="ECO:0007669"/>
    <property type="project" value="UniProtKB-ARBA"/>
</dbReference>
<dbReference type="SUPFAM" id="SSF52047">
    <property type="entry name" value="RNI-like"/>
    <property type="match status" value="1"/>
</dbReference>
<keyword evidence="3" id="KW-1003">Cell membrane</keyword>
<keyword evidence="16" id="KW-1185">Reference proteome</keyword>
<dbReference type="FunFam" id="3.80.10.10:FF:000213">
    <property type="entry name" value="Tyrosine-sulfated glycopeptide receptor 1"/>
    <property type="match status" value="1"/>
</dbReference>
<dbReference type="FunFam" id="3.80.10.10:FF:000041">
    <property type="entry name" value="LRR receptor-like serine/threonine-protein kinase ERECTA"/>
    <property type="match status" value="2"/>
</dbReference>
<evidence type="ECO:0000313" key="15">
    <source>
        <dbReference type="EMBL" id="KAA8521607.1"/>
    </source>
</evidence>
<dbReference type="InterPro" id="IPR032675">
    <property type="entry name" value="LRR_dom_sf"/>
</dbReference>
<evidence type="ECO:0000313" key="16">
    <source>
        <dbReference type="Proteomes" id="UP000325577"/>
    </source>
</evidence>
<dbReference type="PANTHER" id="PTHR48062:SF65">
    <property type="entry name" value="LRR RECEPTOR-LIKE SERINE_THREONINE-PROTEIN KINASE GSO1 ISOFORM X1"/>
    <property type="match status" value="1"/>
</dbReference>
<dbReference type="EMBL" id="CM018048">
    <property type="protein sequence ID" value="KAA8521607.1"/>
    <property type="molecule type" value="Genomic_DNA"/>
</dbReference>
<comment type="similarity">
    <text evidence="2">Belongs to the RLP family.</text>
</comment>
<evidence type="ECO:0000256" key="12">
    <source>
        <dbReference type="SAM" id="Phobius"/>
    </source>
</evidence>
<dbReference type="InterPro" id="IPR001611">
    <property type="entry name" value="Leu-rich_rpt"/>
</dbReference>
<evidence type="ECO:0000256" key="4">
    <source>
        <dbReference type="ARBA" id="ARBA00022614"/>
    </source>
</evidence>
<dbReference type="InterPro" id="IPR051502">
    <property type="entry name" value="RLP_Defense_Trigger"/>
</dbReference>
<keyword evidence="4" id="KW-0433">Leucine-rich repeat</keyword>
<keyword evidence="11" id="KW-0325">Glycoprotein</keyword>
<evidence type="ECO:0000256" key="10">
    <source>
        <dbReference type="ARBA" id="ARBA00023170"/>
    </source>
</evidence>
<evidence type="ECO:0000256" key="7">
    <source>
        <dbReference type="ARBA" id="ARBA00022737"/>
    </source>
</evidence>
<dbReference type="GO" id="GO:0006952">
    <property type="term" value="P:defense response"/>
    <property type="evidence" value="ECO:0007669"/>
    <property type="project" value="UniProtKB-ARBA"/>
</dbReference>
<feature type="transmembrane region" description="Helical" evidence="12">
    <location>
        <begin position="1005"/>
        <end position="1027"/>
    </location>
</feature>
<evidence type="ECO:0000256" key="5">
    <source>
        <dbReference type="ARBA" id="ARBA00022692"/>
    </source>
</evidence>
<feature type="chain" id="PRO_5023922562" description="Leucine-rich repeat-containing N-terminal plant-type domain-containing protein" evidence="13">
    <location>
        <begin position="19"/>
        <end position="1054"/>
    </location>
</feature>
<dbReference type="Pfam" id="PF00560">
    <property type="entry name" value="LRR_1"/>
    <property type="match status" value="8"/>
</dbReference>
<keyword evidence="8 12" id="KW-1133">Transmembrane helix</keyword>
<dbReference type="GO" id="GO:0005886">
    <property type="term" value="C:plasma membrane"/>
    <property type="evidence" value="ECO:0007669"/>
    <property type="project" value="UniProtKB-SubCell"/>
</dbReference>
<dbReference type="Pfam" id="PF13855">
    <property type="entry name" value="LRR_8"/>
    <property type="match status" value="3"/>
</dbReference>
<dbReference type="SUPFAM" id="SSF52058">
    <property type="entry name" value="L domain-like"/>
    <property type="match status" value="3"/>
</dbReference>